<proteinExistence type="predicted"/>
<feature type="transmembrane region" description="Helical" evidence="1">
    <location>
        <begin position="28"/>
        <end position="45"/>
    </location>
</feature>
<keyword evidence="1" id="KW-0812">Transmembrane</keyword>
<evidence type="ECO:0000313" key="2">
    <source>
        <dbReference type="EMBL" id="MFC5148985.1"/>
    </source>
</evidence>
<dbReference type="RefSeq" id="WP_382049246.1">
    <property type="nucleotide sequence ID" value="NZ_JBHSKJ010000022.1"/>
</dbReference>
<reference evidence="3" key="1">
    <citation type="journal article" date="2019" name="Int. J. Syst. Evol. Microbiol.">
        <title>The Global Catalogue of Microorganisms (GCM) 10K type strain sequencing project: providing services to taxonomists for standard genome sequencing and annotation.</title>
        <authorList>
            <consortium name="The Broad Institute Genomics Platform"/>
            <consortium name="The Broad Institute Genome Sequencing Center for Infectious Disease"/>
            <person name="Wu L."/>
            <person name="Ma J."/>
        </authorList>
    </citation>
    <scope>NUCLEOTIDE SEQUENCE [LARGE SCALE GENOMIC DNA]</scope>
    <source>
        <strain evidence="3">CGMCC 4.1641</strain>
    </source>
</reference>
<accession>A0ABW0A9I6</accession>
<keyword evidence="1" id="KW-0472">Membrane</keyword>
<gene>
    <name evidence="2" type="ORF">ACFPP6_30405</name>
</gene>
<evidence type="ECO:0000256" key="1">
    <source>
        <dbReference type="SAM" id="Phobius"/>
    </source>
</evidence>
<evidence type="ECO:0000313" key="3">
    <source>
        <dbReference type="Proteomes" id="UP001596222"/>
    </source>
</evidence>
<organism evidence="2 3">
    <name type="scientific">Streptomyces aureoversilis</name>
    <dbReference type="NCBI Taxonomy" id="67277"/>
    <lineage>
        <taxon>Bacteria</taxon>
        <taxon>Bacillati</taxon>
        <taxon>Actinomycetota</taxon>
        <taxon>Actinomycetes</taxon>
        <taxon>Kitasatosporales</taxon>
        <taxon>Streptomycetaceae</taxon>
        <taxon>Streptomyces</taxon>
    </lineage>
</organism>
<keyword evidence="3" id="KW-1185">Reference proteome</keyword>
<keyword evidence="1" id="KW-1133">Transmembrane helix</keyword>
<protein>
    <submittedName>
        <fullName evidence="2">Uncharacterized protein</fullName>
    </submittedName>
</protein>
<dbReference type="Proteomes" id="UP001596222">
    <property type="component" value="Unassembled WGS sequence"/>
</dbReference>
<dbReference type="EMBL" id="JBHSKJ010000022">
    <property type="protein sequence ID" value="MFC5148985.1"/>
    <property type="molecule type" value="Genomic_DNA"/>
</dbReference>
<sequence>MAKQFPAMLAVIARIAWARRPRALTVLVGAQLASGLMTAFFAGLAHPSSKMIAKDVTPQGSSTPLWVIPPT</sequence>
<name>A0ABW0A9I6_9ACTN</name>
<comment type="caution">
    <text evidence="2">The sequence shown here is derived from an EMBL/GenBank/DDBJ whole genome shotgun (WGS) entry which is preliminary data.</text>
</comment>